<evidence type="ECO:0000313" key="2">
    <source>
        <dbReference type="Proteomes" id="UP000787419"/>
    </source>
</evidence>
<name>A0A9D6A9N2_9BACT</name>
<protein>
    <submittedName>
        <fullName evidence="1">Uncharacterized protein</fullName>
    </submittedName>
</protein>
<organism evidence="1 2">
    <name type="scientific">Prevotella nigrescens</name>
    <dbReference type="NCBI Taxonomy" id="28133"/>
    <lineage>
        <taxon>Bacteria</taxon>
        <taxon>Pseudomonadati</taxon>
        <taxon>Bacteroidota</taxon>
        <taxon>Bacteroidia</taxon>
        <taxon>Bacteroidales</taxon>
        <taxon>Prevotellaceae</taxon>
        <taxon>Prevotella</taxon>
    </lineage>
</organism>
<sequence length="309" mass="36006">MFNEEYILELLSGKLSTKGYSCIVNSISAMVHRYQWKKNIIVSGNTNMDWSDDDIQELVQQFFEWITTNEKLKYISKVPYEYLSYYFSQMFISFVSTKIKEEQQKLGISYHRCEELVREICIESYANIKLSGKNYVSLGDTLKEKRIDDLSDIIKYMPRYVIKETTKHFKPLVKTVVDDILVDTDDFVSMDALIKSVYQLLDQSSLPGYEQPDEALQGNDEEDYSPYVKMILSNVTKEEANLYLDYLFGDENIVSLSDLAKKYNMPKSTVHSKVMNFKQKIFTTYIPKNEEDGISFLKNLANSLDEIVK</sequence>
<evidence type="ECO:0000313" key="1">
    <source>
        <dbReference type="EMBL" id="MBF1446586.1"/>
    </source>
</evidence>
<dbReference type="Proteomes" id="UP000787419">
    <property type="component" value="Unassembled WGS sequence"/>
</dbReference>
<dbReference type="EMBL" id="JABZTM010000033">
    <property type="protein sequence ID" value="MBF1446586.1"/>
    <property type="molecule type" value="Genomic_DNA"/>
</dbReference>
<dbReference type="AlphaFoldDB" id="A0A9D6A9N2"/>
<reference evidence="1" key="1">
    <citation type="submission" date="2020-04" db="EMBL/GenBank/DDBJ databases">
        <title>Deep metagenomics examines the oral microbiome during advanced dental caries in children, revealing novel taxa and co-occurrences with host molecules.</title>
        <authorList>
            <person name="Baker J.L."/>
            <person name="Morton J.T."/>
            <person name="Dinis M."/>
            <person name="Alvarez R."/>
            <person name="Tran N.C."/>
            <person name="Knight R."/>
            <person name="Edlund A."/>
        </authorList>
    </citation>
    <scope>NUCLEOTIDE SEQUENCE</scope>
    <source>
        <strain evidence="1">JCVI_32_bin.50</strain>
    </source>
</reference>
<gene>
    <name evidence="1" type="ORF">HXN55_04245</name>
</gene>
<comment type="caution">
    <text evidence="1">The sequence shown here is derived from an EMBL/GenBank/DDBJ whole genome shotgun (WGS) entry which is preliminary data.</text>
</comment>
<proteinExistence type="predicted"/>
<dbReference type="RefSeq" id="WP_278489652.1">
    <property type="nucleotide sequence ID" value="NZ_JABZTM010000033.1"/>
</dbReference>
<accession>A0A9D6A9N2</accession>